<keyword evidence="1" id="KW-1133">Transmembrane helix</keyword>
<keyword evidence="1" id="KW-0812">Transmembrane</keyword>
<reference evidence="3 4" key="1">
    <citation type="submission" date="2018-05" db="EMBL/GenBank/DDBJ databases">
        <title>Flavobacterium sp. strain IMCC34759, incomplete genome.</title>
        <authorList>
            <person name="Joung Y."/>
            <person name="Cho J."/>
        </authorList>
    </citation>
    <scope>NUCLEOTIDE SEQUENCE [LARGE SCALE GENOMIC DNA]</scope>
    <source>
        <strain evidence="3 4">IMCC34759</strain>
    </source>
</reference>
<dbReference type="Pfam" id="PF14020">
    <property type="entry name" value="DUF4236"/>
    <property type="match status" value="1"/>
</dbReference>
<gene>
    <name evidence="3" type="ORF">DMB65_17180</name>
</gene>
<keyword evidence="4" id="KW-1185">Reference proteome</keyword>
<evidence type="ECO:0000259" key="2">
    <source>
        <dbReference type="Pfam" id="PF14020"/>
    </source>
</evidence>
<sequence>MGFRFQKRINLGGGLGLNISKSGISPSLRTKMGTFSKYGYSVKTGIPGVKYQNSGCLVIFAFTGLLTFLIFTIKHL</sequence>
<comment type="caution">
    <text evidence="3">The sequence shown here is derived from an EMBL/GenBank/DDBJ whole genome shotgun (WGS) entry which is preliminary data.</text>
</comment>
<evidence type="ECO:0000313" key="4">
    <source>
        <dbReference type="Proteomes" id="UP000247903"/>
    </source>
</evidence>
<dbReference type="RefSeq" id="WP_110307853.1">
    <property type="nucleotide sequence ID" value="NZ_QJHK01000017.1"/>
</dbReference>
<dbReference type="Proteomes" id="UP000247903">
    <property type="component" value="Unassembled WGS sequence"/>
</dbReference>
<organism evidence="3 4">
    <name type="scientific">Flavobacterium cheongpyeongense</name>
    <dbReference type="NCBI Taxonomy" id="2212651"/>
    <lineage>
        <taxon>Bacteria</taxon>
        <taxon>Pseudomonadati</taxon>
        <taxon>Bacteroidota</taxon>
        <taxon>Flavobacteriia</taxon>
        <taxon>Flavobacteriales</taxon>
        <taxon>Flavobacteriaceae</taxon>
        <taxon>Flavobacterium</taxon>
    </lineage>
</organism>
<dbReference type="AlphaFoldDB" id="A0A2V4BNJ6"/>
<evidence type="ECO:0000256" key="1">
    <source>
        <dbReference type="SAM" id="Phobius"/>
    </source>
</evidence>
<proteinExistence type="predicted"/>
<name>A0A2V4BNJ6_9FLAO</name>
<dbReference type="InterPro" id="IPR025330">
    <property type="entry name" value="DUF4236"/>
</dbReference>
<feature type="transmembrane region" description="Helical" evidence="1">
    <location>
        <begin position="55"/>
        <end position="73"/>
    </location>
</feature>
<evidence type="ECO:0000313" key="3">
    <source>
        <dbReference type="EMBL" id="PXY39553.1"/>
    </source>
</evidence>
<feature type="domain" description="DUF4236" evidence="2">
    <location>
        <begin position="3"/>
        <end position="48"/>
    </location>
</feature>
<protein>
    <recommendedName>
        <fullName evidence="2">DUF4236 domain-containing protein</fullName>
    </recommendedName>
</protein>
<dbReference type="EMBL" id="QJHK01000017">
    <property type="protein sequence ID" value="PXY39553.1"/>
    <property type="molecule type" value="Genomic_DNA"/>
</dbReference>
<keyword evidence="1" id="KW-0472">Membrane</keyword>
<dbReference type="OrthoDB" id="983149at2"/>
<accession>A0A2V4BNJ6</accession>